<keyword evidence="1" id="KW-0472">Membrane</keyword>
<accession>Q2SVK1</accession>
<dbReference type="AlphaFoldDB" id="Q2SVK1"/>
<keyword evidence="3" id="KW-1185">Reference proteome</keyword>
<keyword evidence="1" id="KW-1133">Transmembrane helix</keyword>
<organism evidence="2 3">
    <name type="scientific">Burkholderia thailandensis (strain ATCC 700388 / DSM 13276 / CCUG 48851 / CIP 106301 / E264)</name>
    <dbReference type="NCBI Taxonomy" id="271848"/>
    <lineage>
        <taxon>Bacteria</taxon>
        <taxon>Pseudomonadati</taxon>
        <taxon>Pseudomonadota</taxon>
        <taxon>Betaproteobacteria</taxon>
        <taxon>Burkholderiales</taxon>
        <taxon>Burkholderiaceae</taxon>
        <taxon>Burkholderia</taxon>
        <taxon>pseudomallei group</taxon>
    </lineage>
</organism>
<keyword evidence="1" id="KW-0812">Transmembrane</keyword>
<name>Q2SVK1_BURTA</name>
<dbReference type="Proteomes" id="UP000001930">
    <property type="component" value="Chromosome I"/>
</dbReference>
<dbReference type="EMBL" id="CP000086">
    <property type="protein sequence ID" value="ABC36814.1"/>
    <property type="molecule type" value="Genomic_DNA"/>
</dbReference>
<sequence>MRFAACELTQRLAGFYPVRTRCARERLCPTVTHYRRSRAFARSVRSANARWRAFLLRRVTGLAWPLHLRLSGFDRVRAGGRPCRRNKVTNMKKWLTIMTLGIASLGASGAATAGGVDLSIGLGLPVAPVYVAPQPVYVEPQPAVVGYPAYYGWRGDDEDDDWKHDRKRWRRWHRHHDDD</sequence>
<reference evidence="2 3" key="1">
    <citation type="journal article" date="2005" name="BMC Genomics">
        <title>Bacterial genome adaptation to niches: divergence of the potential virulence genes in three Burkholderia species of different survival strategies.</title>
        <authorList>
            <person name="Kim H.S."/>
            <person name="Schell M.A."/>
            <person name="Yu Y."/>
            <person name="Ulrich R.L."/>
            <person name="Sarria S.H."/>
            <person name="Nierman W.C."/>
            <person name="DeShazer D."/>
        </authorList>
    </citation>
    <scope>NUCLEOTIDE SEQUENCE [LARGE SCALE GENOMIC DNA]</scope>
    <source>
        <strain evidence="3">ATCC 700388 / DSM 13276 / CCUG 48851 / CIP 106301 / E264</strain>
    </source>
</reference>
<proteinExistence type="predicted"/>
<evidence type="ECO:0000256" key="1">
    <source>
        <dbReference type="SAM" id="Phobius"/>
    </source>
</evidence>
<protein>
    <recommendedName>
        <fullName evidence="4">PXPV repeat protein</fullName>
    </recommendedName>
</protein>
<evidence type="ECO:0000313" key="2">
    <source>
        <dbReference type="EMBL" id="ABC36814.1"/>
    </source>
</evidence>
<gene>
    <name evidence="2" type="ordered locus">BTH_I2531</name>
</gene>
<dbReference type="KEGG" id="bte:BTH_I2531"/>
<dbReference type="HOGENOM" id="CLU_1709773_0_0_4"/>
<feature type="transmembrane region" description="Helical" evidence="1">
    <location>
        <begin position="94"/>
        <end position="116"/>
    </location>
</feature>
<evidence type="ECO:0008006" key="4">
    <source>
        <dbReference type="Google" id="ProtNLM"/>
    </source>
</evidence>
<evidence type="ECO:0000313" key="3">
    <source>
        <dbReference type="Proteomes" id="UP000001930"/>
    </source>
</evidence>